<reference evidence="2" key="2">
    <citation type="journal article" date="2015" name="Fish Shellfish Immunol.">
        <title>Early steps in the European eel (Anguilla anguilla)-Vibrio vulnificus interaction in the gills: Role of the RtxA13 toxin.</title>
        <authorList>
            <person name="Callol A."/>
            <person name="Pajuelo D."/>
            <person name="Ebbesson L."/>
            <person name="Teles M."/>
            <person name="MacKenzie S."/>
            <person name="Amaro C."/>
        </authorList>
    </citation>
    <scope>NUCLEOTIDE SEQUENCE</scope>
</reference>
<reference evidence="2" key="1">
    <citation type="submission" date="2014-11" db="EMBL/GenBank/DDBJ databases">
        <authorList>
            <person name="Amaro Gonzalez C."/>
        </authorList>
    </citation>
    <scope>NUCLEOTIDE SEQUENCE</scope>
</reference>
<proteinExistence type="predicted"/>
<name>A0A0E9W6Y7_ANGAN</name>
<feature type="transmembrane region" description="Helical" evidence="1">
    <location>
        <begin position="14"/>
        <end position="33"/>
    </location>
</feature>
<keyword evidence="1" id="KW-0812">Transmembrane</keyword>
<evidence type="ECO:0000256" key="1">
    <source>
        <dbReference type="SAM" id="Phobius"/>
    </source>
</evidence>
<accession>A0A0E9W6Y7</accession>
<dbReference type="AlphaFoldDB" id="A0A0E9W6Y7"/>
<dbReference type="EMBL" id="GBXM01022455">
    <property type="protein sequence ID" value="JAH86122.1"/>
    <property type="molecule type" value="Transcribed_RNA"/>
</dbReference>
<keyword evidence="1" id="KW-1133">Transmembrane helix</keyword>
<sequence>MNSVCVCARLNACLRMNMCVGMCVSAPLGLLYLRAKAQKLLKALMFFRVKRSQESLP</sequence>
<organism evidence="2">
    <name type="scientific">Anguilla anguilla</name>
    <name type="common">European freshwater eel</name>
    <name type="synonym">Muraena anguilla</name>
    <dbReference type="NCBI Taxonomy" id="7936"/>
    <lineage>
        <taxon>Eukaryota</taxon>
        <taxon>Metazoa</taxon>
        <taxon>Chordata</taxon>
        <taxon>Craniata</taxon>
        <taxon>Vertebrata</taxon>
        <taxon>Euteleostomi</taxon>
        <taxon>Actinopterygii</taxon>
        <taxon>Neopterygii</taxon>
        <taxon>Teleostei</taxon>
        <taxon>Anguilliformes</taxon>
        <taxon>Anguillidae</taxon>
        <taxon>Anguilla</taxon>
    </lineage>
</organism>
<protein>
    <submittedName>
        <fullName evidence="2">Uncharacterized protein</fullName>
    </submittedName>
</protein>
<keyword evidence="1" id="KW-0472">Membrane</keyword>
<evidence type="ECO:0000313" key="2">
    <source>
        <dbReference type="EMBL" id="JAH86122.1"/>
    </source>
</evidence>